<comment type="similarity">
    <text evidence="2">Belongs to the TPS (TC 1.B.20) family.</text>
</comment>
<organism evidence="12 13">
    <name type="scientific">Polynucleobacter cosmopolitanus</name>
    <dbReference type="NCBI Taxonomy" id="351345"/>
    <lineage>
        <taxon>Bacteria</taxon>
        <taxon>Pseudomonadati</taxon>
        <taxon>Pseudomonadota</taxon>
        <taxon>Betaproteobacteria</taxon>
        <taxon>Burkholderiales</taxon>
        <taxon>Burkholderiaceae</taxon>
        <taxon>Polynucleobacter</taxon>
    </lineage>
</organism>
<feature type="region of interest" description="Disordered" evidence="9">
    <location>
        <begin position="45"/>
        <end position="66"/>
    </location>
</feature>
<comment type="caution">
    <text evidence="12">The sequence shown here is derived from an EMBL/GenBank/DDBJ whole genome shotgun (WGS) entry which is preliminary data.</text>
</comment>
<dbReference type="AlphaFoldDB" id="A0A229FSF2"/>
<evidence type="ECO:0000256" key="3">
    <source>
        <dbReference type="ARBA" id="ARBA00022448"/>
    </source>
</evidence>
<gene>
    <name evidence="12" type="ORF">AOC33_05525</name>
</gene>
<evidence type="ECO:0000256" key="4">
    <source>
        <dbReference type="ARBA" id="ARBA00022452"/>
    </source>
</evidence>
<evidence type="ECO:0000256" key="9">
    <source>
        <dbReference type="SAM" id="MobiDB-lite"/>
    </source>
</evidence>
<keyword evidence="4" id="KW-1134">Transmembrane beta strand</keyword>
<evidence type="ECO:0000256" key="8">
    <source>
        <dbReference type="ARBA" id="ARBA00023237"/>
    </source>
</evidence>
<feature type="signal peptide" evidence="10">
    <location>
        <begin position="1"/>
        <end position="23"/>
    </location>
</feature>
<proteinExistence type="inferred from homology"/>
<reference evidence="12 13" key="1">
    <citation type="submission" date="2017-06" db="EMBL/GenBank/DDBJ databases">
        <title>Reclassification of a Polynucleobacter cosmopolitanus strain isolated from tropical Lake Victoria as Polynucleobacter victoriensis comb. nov.</title>
        <authorList>
            <person name="Hahn M.W."/>
        </authorList>
    </citation>
    <scope>NUCLEOTIDE SEQUENCE [LARGE SCALE GENOMIC DNA]</scope>
    <source>
        <strain evidence="12 13">MWH-MoIso2</strain>
    </source>
</reference>
<dbReference type="InterPro" id="IPR034746">
    <property type="entry name" value="POTRA"/>
</dbReference>
<dbReference type="InterPro" id="IPR051544">
    <property type="entry name" value="TPS_OM_transporter"/>
</dbReference>
<evidence type="ECO:0000256" key="5">
    <source>
        <dbReference type="ARBA" id="ARBA00022692"/>
    </source>
</evidence>
<evidence type="ECO:0000256" key="7">
    <source>
        <dbReference type="ARBA" id="ARBA00023136"/>
    </source>
</evidence>
<protein>
    <recommendedName>
        <fullName evidence="11">POTRA domain-containing protein</fullName>
    </recommendedName>
</protein>
<dbReference type="GO" id="GO:0098046">
    <property type="term" value="C:type V protein secretion system complex"/>
    <property type="evidence" value="ECO:0007669"/>
    <property type="project" value="TreeGrafter"/>
</dbReference>
<keyword evidence="10" id="KW-0732">Signal</keyword>
<comment type="subcellular location">
    <subcellularLocation>
        <location evidence="1">Cell outer membrane</location>
    </subcellularLocation>
</comment>
<dbReference type="EMBL" id="NJGG01000002">
    <property type="protein sequence ID" value="OXL14792.1"/>
    <property type="molecule type" value="Genomic_DNA"/>
</dbReference>
<dbReference type="Proteomes" id="UP000215188">
    <property type="component" value="Unassembled WGS sequence"/>
</dbReference>
<dbReference type="PANTHER" id="PTHR34597:SF1">
    <property type="entry name" value="HEME_HEMOPEXIN TRANSPORTER PROTEIN HUXB"/>
    <property type="match status" value="1"/>
</dbReference>
<evidence type="ECO:0000259" key="11">
    <source>
        <dbReference type="PROSITE" id="PS51779"/>
    </source>
</evidence>
<keyword evidence="7" id="KW-0472">Membrane</keyword>
<keyword evidence="13" id="KW-1185">Reference proteome</keyword>
<evidence type="ECO:0000256" key="1">
    <source>
        <dbReference type="ARBA" id="ARBA00004442"/>
    </source>
</evidence>
<feature type="domain" description="POTRA" evidence="11">
    <location>
        <begin position="71"/>
        <end position="145"/>
    </location>
</feature>
<feature type="chain" id="PRO_5012714448" description="POTRA domain-containing protein" evidence="10">
    <location>
        <begin position="24"/>
        <end position="583"/>
    </location>
</feature>
<evidence type="ECO:0000256" key="2">
    <source>
        <dbReference type="ARBA" id="ARBA00009055"/>
    </source>
</evidence>
<dbReference type="PROSITE" id="PS51779">
    <property type="entry name" value="POTRA"/>
    <property type="match status" value="1"/>
</dbReference>
<dbReference type="PANTHER" id="PTHR34597">
    <property type="entry name" value="SLR1661 PROTEIN"/>
    <property type="match status" value="1"/>
</dbReference>
<accession>A0A229FSF2</accession>
<evidence type="ECO:0000256" key="10">
    <source>
        <dbReference type="SAM" id="SignalP"/>
    </source>
</evidence>
<dbReference type="GO" id="GO:0009279">
    <property type="term" value="C:cell outer membrane"/>
    <property type="evidence" value="ECO:0007669"/>
    <property type="project" value="UniProtKB-SubCell"/>
</dbReference>
<keyword evidence="5" id="KW-0812">Transmembrane</keyword>
<name>A0A229FSF2_9BURK</name>
<keyword evidence="6" id="KW-0653">Protein transport</keyword>
<evidence type="ECO:0000313" key="12">
    <source>
        <dbReference type="EMBL" id="OXL14792.1"/>
    </source>
</evidence>
<keyword evidence="8" id="KW-0998">Cell outer membrane</keyword>
<dbReference type="OrthoDB" id="572300at2"/>
<keyword evidence="3" id="KW-0813">Transport</keyword>
<evidence type="ECO:0000256" key="6">
    <source>
        <dbReference type="ARBA" id="ARBA00022927"/>
    </source>
</evidence>
<dbReference type="Pfam" id="PF03865">
    <property type="entry name" value="ShlB"/>
    <property type="match status" value="1"/>
</dbReference>
<dbReference type="InterPro" id="IPR013686">
    <property type="entry name" value="Polypept-transport_assoc_ShlB"/>
</dbReference>
<sequence length="583" mass="62688">MRLRFLMPLVAIGFTAMTTLVHAASTDFTPGAGTLQQELQKQVPNLQPLPTPSAPKTPAKPQEAKPSEVKVTIKGFRIDGNKTLSEELIKEALKPWLGKTVAFEELQKAADLVAALYQSQGLLAQVSVPPQRITDGIVILKVLEAKLGAVNVDMPNGPSRFGEDRARRYVTDANRLSEIVQTRNIERSIYILNETPGIAVASELQPGKNEGEVDIKLSLADTKPVRGRVEWNNQGSRATGTGQRVVNLIFDGLTGNGDQLAASNIKSDGSDYSLASYSLPVNSDGLRAGVSGSYLDYSNVNKFAYPRNGNAGFGRAKTVGANLSYPTLRSAAANSNVTAGLDRKMYLNKQASTGDVSSDYRIENMVFGYNANQYDQWLGGGVTQGSVSMTKGHITFGSETIKLQTEAPTSAYGTSTPTTFTKFNASLSRAHQVVPDKTILNINVSGQMSSVDLDSAEKFFLGGPNGVKGYPGSQAGGSQGAMLNIELQQALEDKIIASAFYDIGFVQQYRNKTLYEDAVGANNSYSLRSAGVGLKRAGEDIIWSTTINWKLGHNPLLAYSGKGVNSDGLSKSAYIWANVQWVF</sequence>
<dbReference type="GO" id="GO:0046819">
    <property type="term" value="P:protein secretion by the type V secretion system"/>
    <property type="evidence" value="ECO:0007669"/>
    <property type="project" value="TreeGrafter"/>
</dbReference>
<dbReference type="InterPro" id="IPR005565">
    <property type="entry name" value="Hemolysn_activator_HlyB_C"/>
</dbReference>
<evidence type="ECO:0000313" key="13">
    <source>
        <dbReference type="Proteomes" id="UP000215188"/>
    </source>
</evidence>
<dbReference type="Pfam" id="PF08479">
    <property type="entry name" value="POTRA_2"/>
    <property type="match status" value="1"/>
</dbReference>
<dbReference type="Gene3D" id="2.40.160.50">
    <property type="entry name" value="membrane protein fhac: a member of the omp85/tpsb transporter family"/>
    <property type="match status" value="1"/>
</dbReference>
<dbReference type="Gene3D" id="3.10.20.310">
    <property type="entry name" value="membrane protein fhac"/>
    <property type="match status" value="1"/>
</dbReference>
<dbReference type="GO" id="GO:0008320">
    <property type="term" value="F:protein transmembrane transporter activity"/>
    <property type="evidence" value="ECO:0007669"/>
    <property type="project" value="TreeGrafter"/>
</dbReference>